<dbReference type="NCBIfam" id="TIGR02532">
    <property type="entry name" value="IV_pilin_GFxxxE"/>
    <property type="match status" value="1"/>
</dbReference>
<keyword evidence="2" id="KW-0178">Competence</keyword>
<dbReference type="AlphaFoldDB" id="A0A177KKP8"/>
<evidence type="ECO:0000313" key="5">
    <source>
        <dbReference type="Proteomes" id="UP000077271"/>
    </source>
</evidence>
<dbReference type="GO" id="GO:0030420">
    <property type="term" value="P:establishment of competence for transformation"/>
    <property type="evidence" value="ECO:0007669"/>
    <property type="project" value="UniProtKB-KW"/>
</dbReference>
<dbReference type="Proteomes" id="UP000077271">
    <property type="component" value="Unassembled WGS sequence"/>
</dbReference>
<evidence type="ECO:0000256" key="1">
    <source>
        <dbReference type="ARBA" id="ARBA00004241"/>
    </source>
</evidence>
<dbReference type="EMBL" id="LQWZ01000035">
    <property type="protein sequence ID" value="OAH53929.1"/>
    <property type="molecule type" value="Genomic_DNA"/>
</dbReference>
<keyword evidence="3" id="KW-1133">Transmembrane helix</keyword>
<feature type="transmembrane region" description="Helical" evidence="3">
    <location>
        <begin position="12"/>
        <end position="32"/>
    </location>
</feature>
<evidence type="ECO:0008006" key="6">
    <source>
        <dbReference type="Google" id="ProtNLM"/>
    </source>
</evidence>
<dbReference type="GO" id="GO:0009986">
    <property type="term" value="C:cell surface"/>
    <property type="evidence" value="ECO:0007669"/>
    <property type="project" value="UniProtKB-SubCell"/>
</dbReference>
<organism evidence="4 5">
    <name type="scientific">Domibacillus aminovorans</name>
    <dbReference type="NCBI Taxonomy" id="29332"/>
    <lineage>
        <taxon>Bacteria</taxon>
        <taxon>Bacillati</taxon>
        <taxon>Bacillota</taxon>
        <taxon>Bacilli</taxon>
        <taxon>Bacillales</taxon>
        <taxon>Bacillaceae</taxon>
        <taxon>Domibacillus</taxon>
    </lineage>
</organism>
<protein>
    <recommendedName>
        <fullName evidence="6">Prepilin-type N-terminal cleavage/methylation domain-containing protein</fullName>
    </recommendedName>
</protein>
<dbReference type="PROSITE" id="PS51257">
    <property type="entry name" value="PROKAR_LIPOPROTEIN"/>
    <property type="match status" value="1"/>
</dbReference>
<gene>
    <name evidence="4" type="ORF">AWH48_11720</name>
</gene>
<dbReference type="RefSeq" id="WP_034285379.1">
    <property type="nucleotide sequence ID" value="NZ_LQWZ01000035.1"/>
</dbReference>
<accession>A0A177KKP8</accession>
<dbReference type="Pfam" id="PF07963">
    <property type="entry name" value="N_methyl"/>
    <property type="match status" value="1"/>
</dbReference>
<evidence type="ECO:0000313" key="4">
    <source>
        <dbReference type="EMBL" id="OAH53929.1"/>
    </source>
</evidence>
<dbReference type="OrthoDB" id="1653576at2"/>
<keyword evidence="3" id="KW-0472">Membrane</keyword>
<keyword evidence="3" id="KW-0812">Transmembrane</keyword>
<comment type="caution">
    <text evidence="4">The sequence shown here is derived from an EMBL/GenBank/DDBJ whole genome shotgun (WGS) entry which is preliminary data.</text>
</comment>
<name>A0A177KKP8_9BACI</name>
<reference evidence="4 5" key="1">
    <citation type="submission" date="2016-01" db="EMBL/GenBank/DDBJ databases">
        <title>Investigation of taxonomic status of Bacillus aminovorans.</title>
        <authorList>
            <person name="Verma A."/>
            <person name="Pal Y."/>
            <person name="Krishnamurthi S."/>
        </authorList>
    </citation>
    <scope>NUCLEOTIDE SEQUENCE [LARGE SCALE GENOMIC DNA]</scope>
    <source>
        <strain evidence="4 5">DSM 4337</strain>
    </source>
</reference>
<evidence type="ECO:0000256" key="3">
    <source>
        <dbReference type="SAM" id="Phobius"/>
    </source>
</evidence>
<evidence type="ECO:0000256" key="2">
    <source>
        <dbReference type="ARBA" id="ARBA00023287"/>
    </source>
</evidence>
<proteinExistence type="predicted"/>
<dbReference type="InterPro" id="IPR012902">
    <property type="entry name" value="N_methyl_site"/>
</dbReference>
<comment type="subcellular location">
    <subcellularLocation>
        <location evidence="1">Cell surface</location>
    </subcellularLocation>
</comment>
<sequence length="61" mass="6904">MKHKEGGFTLLEMMLVLTVFMACFGAVLIPILNVTNEVNENMKEAGYVTWEEGKSRTLRVI</sequence>